<name>A0A1I2W6S4_9ACTN</name>
<evidence type="ECO:0000313" key="4">
    <source>
        <dbReference type="Proteomes" id="UP000181942"/>
    </source>
</evidence>
<feature type="transmembrane region" description="Helical" evidence="2">
    <location>
        <begin position="599"/>
        <end position="622"/>
    </location>
</feature>
<gene>
    <name evidence="3" type="ORF">SAMN02787118_13556</name>
</gene>
<feature type="region of interest" description="Disordered" evidence="1">
    <location>
        <begin position="1"/>
        <end position="87"/>
    </location>
</feature>
<feature type="compositionally biased region" description="Basic residues" evidence="1">
    <location>
        <begin position="38"/>
        <end position="51"/>
    </location>
</feature>
<evidence type="ECO:0000256" key="1">
    <source>
        <dbReference type="SAM" id="MobiDB-lite"/>
    </source>
</evidence>
<dbReference type="Proteomes" id="UP000181942">
    <property type="component" value="Unassembled WGS sequence"/>
</dbReference>
<keyword evidence="2" id="KW-1133">Transmembrane helix</keyword>
<feature type="compositionally biased region" description="Polar residues" evidence="1">
    <location>
        <begin position="1"/>
        <end position="10"/>
    </location>
</feature>
<keyword evidence="2" id="KW-0472">Membrane</keyword>
<reference evidence="3 4" key="1">
    <citation type="submission" date="2016-10" db="EMBL/GenBank/DDBJ databases">
        <authorList>
            <person name="de Groot N.N."/>
        </authorList>
    </citation>
    <scope>NUCLEOTIDE SEQUENCE [LARGE SCALE GENOMIC DNA]</scope>
    <source>
        <strain evidence="3 4">OK461</strain>
    </source>
</reference>
<evidence type="ECO:0000256" key="2">
    <source>
        <dbReference type="SAM" id="Phobius"/>
    </source>
</evidence>
<dbReference type="AlphaFoldDB" id="A0A1I2W6S4"/>
<organism evidence="3 4">
    <name type="scientific">Streptomyces mirabilis</name>
    <dbReference type="NCBI Taxonomy" id="68239"/>
    <lineage>
        <taxon>Bacteria</taxon>
        <taxon>Bacillati</taxon>
        <taxon>Actinomycetota</taxon>
        <taxon>Actinomycetes</taxon>
        <taxon>Kitasatosporales</taxon>
        <taxon>Streptomycetaceae</taxon>
        <taxon>Streptomyces</taxon>
    </lineage>
</organism>
<protein>
    <submittedName>
        <fullName evidence="3">Uncharacterized protein</fullName>
    </submittedName>
</protein>
<accession>A0A1I2W6S4</accession>
<dbReference type="EMBL" id="FONR01000035">
    <property type="protein sequence ID" value="SFG97090.1"/>
    <property type="molecule type" value="Genomic_DNA"/>
</dbReference>
<proteinExistence type="predicted"/>
<keyword evidence="2" id="KW-0812">Transmembrane</keyword>
<sequence length="681" mass="75273">MSESPSSGTSRAEPCPVGSRGPAARGRKPRQLSPRTGARPKTHMRRARRYAPLRSSGASPEGTCSEDRNRTAGRTGSGVSEQPEADASLNELRDGLKEIREAQQRREGDLKTLHDRFGTLSGGLEALRGRANELALQVESVGSTTEELREGLSRTQSELGQVKAELTDFRSQYERDQAVLAAQFELDRITEEWQRRFGNREKVRSLARGLVKQLTPQLVRSGVLRTDNLRLFVEEHLVHDPDFWLAHATLAIAARLDGDDEHRLTAMGQAQGLDLGKANLFFSLAAARLGEHERAGNWMDGYLQHAVDPDRLGRDFLVVLDAVASRELGDLAHSYARQVMVRWGTEAAAGGTAARASVRRWTPQLRKLLASPGDRFESLGQAYDGDWPALLEHWRLATVTTGTLAHLRKEFPPPNRTASSRGRVRYAETAIDRLIGHLEPDEAALHTKKEVLRRFIEHRGDEKAAQEEHELRQEADAEVMDFTTLLDNAVFKPSQIALGDDARRLALMQMLPNLCTAAGELVAASVSHRSQNIRIVIEGWHARLPTDPAASVDGKALADELETELLERTEAEAAAVDRNLPRRVGGTAGGLSALVLAPFLLGGFFLALALLVGAFAGVWGLLDVTRVPAERGRIREAGVVRRRSAQRRLQDVLSRRIEFFAEWNEHVARLPELCAWDPTGK</sequence>
<evidence type="ECO:0000313" key="3">
    <source>
        <dbReference type="EMBL" id="SFG97090.1"/>
    </source>
</evidence>